<evidence type="ECO:0000256" key="15">
    <source>
        <dbReference type="ARBA" id="ARBA00023180"/>
    </source>
</evidence>
<keyword evidence="4" id="KW-1003">Cell membrane</keyword>
<feature type="binding site" evidence="16">
    <location>
        <position position="370"/>
    </location>
    <ligand>
        <name>ATP</name>
        <dbReference type="ChEBI" id="CHEBI:30616"/>
    </ligand>
</feature>
<gene>
    <name evidence="20" type="ORF">RJ639_014155</name>
</gene>
<dbReference type="FunFam" id="1.10.510.10:FF:000240">
    <property type="entry name" value="Lectin-domain containing receptor kinase A4.3"/>
    <property type="match status" value="1"/>
</dbReference>
<evidence type="ECO:0000256" key="12">
    <source>
        <dbReference type="ARBA" id="ARBA00022989"/>
    </source>
</evidence>
<feature type="domain" description="Protein kinase" evidence="19">
    <location>
        <begin position="340"/>
        <end position="618"/>
    </location>
</feature>
<feature type="transmembrane region" description="Helical" evidence="18">
    <location>
        <begin position="274"/>
        <end position="299"/>
    </location>
</feature>
<reference evidence="20" key="1">
    <citation type="submission" date="2022-12" db="EMBL/GenBank/DDBJ databases">
        <title>Draft genome assemblies for two species of Escallonia (Escalloniales).</title>
        <authorList>
            <person name="Chanderbali A."/>
            <person name="Dervinis C."/>
            <person name="Anghel I."/>
            <person name="Soltis D."/>
            <person name="Soltis P."/>
            <person name="Zapata F."/>
        </authorList>
    </citation>
    <scope>NUCLEOTIDE SEQUENCE</scope>
    <source>
        <strain evidence="20">UCBG64.0493</strain>
        <tissue evidence="20">Leaf</tissue>
    </source>
</reference>
<dbReference type="GO" id="GO:0005886">
    <property type="term" value="C:plasma membrane"/>
    <property type="evidence" value="ECO:0007669"/>
    <property type="project" value="UniProtKB-SubCell"/>
</dbReference>
<evidence type="ECO:0000256" key="5">
    <source>
        <dbReference type="ARBA" id="ARBA00022679"/>
    </source>
</evidence>
<evidence type="ECO:0000256" key="18">
    <source>
        <dbReference type="SAM" id="Phobius"/>
    </source>
</evidence>
<comment type="similarity">
    <text evidence="3">In the C-terminal section; belongs to the protein kinase superfamily. Ser/Thr protein kinase family.</text>
</comment>
<dbReference type="Proteomes" id="UP001188597">
    <property type="component" value="Unassembled WGS sequence"/>
</dbReference>
<evidence type="ECO:0000256" key="8">
    <source>
        <dbReference type="ARBA" id="ARBA00022734"/>
    </source>
</evidence>
<dbReference type="Gene3D" id="3.30.200.20">
    <property type="entry name" value="Phosphorylase Kinase, domain 1"/>
    <property type="match status" value="1"/>
</dbReference>
<evidence type="ECO:0000313" key="21">
    <source>
        <dbReference type="Proteomes" id="UP001188597"/>
    </source>
</evidence>
<keyword evidence="10" id="KW-0418">Kinase</keyword>
<dbReference type="CDD" id="cd14066">
    <property type="entry name" value="STKc_IRAK"/>
    <property type="match status" value="1"/>
</dbReference>
<evidence type="ECO:0000256" key="9">
    <source>
        <dbReference type="ARBA" id="ARBA00022741"/>
    </source>
</evidence>
<feature type="compositionally biased region" description="Low complexity" evidence="17">
    <location>
        <begin position="633"/>
        <end position="643"/>
    </location>
</feature>
<evidence type="ECO:0000256" key="1">
    <source>
        <dbReference type="ARBA" id="ARBA00004251"/>
    </source>
</evidence>
<keyword evidence="12 18" id="KW-1133">Transmembrane helix</keyword>
<keyword evidence="9 16" id="KW-0547">Nucleotide-binding</keyword>
<keyword evidence="6 18" id="KW-0812">Transmembrane</keyword>
<evidence type="ECO:0000256" key="13">
    <source>
        <dbReference type="ARBA" id="ARBA00023136"/>
    </source>
</evidence>
<dbReference type="InterPro" id="IPR050528">
    <property type="entry name" value="L-type_Lectin-RKs"/>
</dbReference>
<evidence type="ECO:0000256" key="11">
    <source>
        <dbReference type="ARBA" id="ARBA00022840"/>
    </source>
</evidence>
<evidence type="ECO:0000259" key="19">
    <source>
        <dbReference type="PROSITE" id="PS50011"/>
    </source>
</evidence>
<dbReference type="Pfam" id="PF00069">
    <property type="entry name" value="Pkinase"/>
    <property type="match status" value="1"/>
</dbReference>
<dbReference type="InterPro" id="IPR013320">
    <property type="entry name" value="ConA-like_dom_sf"/>
</dbReference>
<keyword evidence="7" id="KW-0732">Signal</keyword>
<evidence type="ECO:0000256" key="14">
    <source>
        <dbReference type="ARBA" id="ARBA00023170"/>
    </source>
</evidence>
<keyword evidence="5" id="KW-0808">Transferase</keyword>
<keyword evidence="14" id="KW-0675">Receptor</keyword>
<dbReference type="GO" id="GO:0002229">
    <property type="term" value="P:defense response to oomycetes"/>
    <property type="evidence" value="ECO:0007669"/>
    <property type="project" value="UniProtKB-ARBA"/>
</dbReference>
<dbReference type="InterPro" id="IPR008271">
    <property type="entry name" value="Ser/Thr_kinase_AS"/>
</dbReference>
<protein>
    <recommendedName>
        <fullName evidence="19">Protein kinase domain-containing protein</fullName>
    </recommendedName>
</protein>
<dbReference type="Gene3D" id="2.60.120.200">
    <property type="match status" value="1"/>
</dbReference>
<dbReference type="InterPro" id="IPR017441">
    <property type="entry name" value="Protein_kinase_ATP_BS"/>
</dbReference>
<dbReference type="GO" id="GO:0004672">
    <property type="term" value="F:protein kinase activity"/>
    <property type="evidence" value="ECO:0007669"/>
    <property type="project" value="InterPro"/>
</dbReference>
<dbReference type="PROSITE" id="PS50011">
    <property type="entry name" value="PROTEIN_KINASE_DOM"/>
    <property type="match status" value="1"/>
</dbReference>
<evidence type="ECO:0000256" key="6">
    <source>
        <dbReference type="ARBA" id="ARBA00022692"/>
    </source>
</evidence>
<evidence type="ECO:0000256" key="3">
    <source>
        <dbReference type="ARBA" id="ARBA00010217"/>
    </source>
</evidence>
<evidence type="ECO:0000256" key="7">
    <source>
        <dbReference type="ARBA" id="ARBA00022729"/>
    </source>
</evidence>
<feature type="region of interest" description="Disordered" evidence="17">
    <location>
        <begin position="633"/>
        <end position="652"/>
    </location>
</feature>
<organism evidence="20 21">
    <name type="scientific">Escallonia herrerae</name>
    <dbReference type="NCBI Taxonomy" id="1293975"/>
    <lineage>
        <taxon>Eukaryota</taxon>
        <taxon>Viridiplantae</taxon>
        <taxon>Streptophyta</taxon>
        <taxon>Embryophyta</taxon>
        <taxon>Tracheophyta</taxon>
        <taxon>Spermatophyta</taxon>
        <taxon>Magnoliopsida</taxon>
        <taxon>eudicotyledons</taxon>
        <taxon>Gunneridae</taxon>
        <taxon>Pentapetalae</taxon>
        <taxon>asterids</taxon>
        <taxon>campanulids</taxon>
        <taxon>Escalloniales</taxon>
        <taxon>Escalloniaceae</taxon>
        <taxon>Escallonia</taxon>
    </lineage>
</organism>
<dbReference type="AlphaFoldDB" id="A0AA88VH16"/>
<evidence type="ECO:0000256" key="16">
    <source>
        <dbReference type="PROSITE-ProRule" id="PRU10141"/>
    </source>
</evidence>
<dbReference type="Gene3D" id="1.10.510.10">
    <property type="entry name" value="Transferase(Phosphotransferase) domain 1"/>
    <property type="match status" value="1"/>
</dbReference>
<dbReference type="InterPro" id="IPR011009">
    <property type="entry name" value="Kinase-like_dom_sf"/>
</dbReference>
<dbReference type="InterPro" id="IPR000719">
    <property type="entry name" value="Prot_kinase_dom"/>
</dbReference>
<comment type="similarity">
    <text evidence="2">In the N-terminal section; belongs to the leguminous lectin family.</text>
</comment>
<dbReference type="PROSITE" id="PS00108">
    <property type="entry name" value="PROTEIN_KINASE_ST"/>
    <property type="match status" value="1"/>
</dbReference>
<dbReference type="SUPFAM" id="SSF49899">
    <property type="entry name" value="Concanavalin A-like lectins/glucanases"/>
    <property type="match status" value="1"/>
</dbReference>
<evidence type="ECO:0000256" key="17">
    <source>
        <dbReference type="SAM" id="MobiDB-lite"/>
    </source>
</evidence>
<keyword evidence="15" id="KW-0325">Glycoprotein</keyword>
<dbReference type="GO" id="GO:0005524">
    <property type="term" value="F:ATP binding"/>
    <property type="evidence" value="ECO:0007669"/>
    <property type="project" value="UniProtKB-UniRule"/>
</dbReference>
<evidence type="ECO:0000256" key="4">
    <source>
        <dbReference type="ARBA" id="ARBA00022475"/>
    </source>
</evidence>
<keyword evidence="8" id="KW-0430">Lectin</keyword>
<dbReference type="CDD" id="cd06899">
    <property type="entry name" value="lectin_legume_LecRK_Arcelin_ConA"/>
    <property type="match status" value="1"/>
</dbReference>
<dbReference type="SMART" id="SM00220">
    <property type="entry name" value="S_TKc"/>
    <property type="match status" value="1"/>
</dbReference>
<evidence type="ECO:0000256" key="10">
    <source>
        <dbReference type="ARBA" id="ARBA00022777"/>
    </source>
</evidence>
<sequence>MAFSHYWSSRIFFFFFFFFFFLIFPCAYPLNFNLSSIGTANNNSFSTQQDARITDQGIQLTREDYSFGRATYAEPLHLWDNASGSLADFTTHFSFIIYASNASFFADGFAFFMAPVDSRIPVGAEGSGLALANPAENSSANHFFAVEFDNFQNEWDVDLPHVGIDINSMTSVRTANWDNNFTQRVENDAWVSYSSSSKLLTVVFTSFSNGSTQRGSLNHTLDLRNYLPEMVSFGFSSGTGQYFEENNILSWEFNSTSPVLEGYSNVGRKRRANIGFIVGLSVGILVLIGGFVLVGCLWWKKRKHGDEEEELILGMEDEFEKGSGPKKFSYRDLVRATSNFADAQKLGEGGFGGVYKGYLKALDSHVAIKKVSQESRQGIKEYASEVRIISRLRHRNLVQLIGWCHERGKFMLVYELMPNGSLDSHLLKGKSLLTWAMRYKIARGLASALLYLHEEWEQCVVHRDIKPSNVMLDSNFNAKLGDFGLARLVDHEKGSQTTVLAGTMAYMAPECFITHQASKESDVYSFGILALEIACGRKPIDHEADESRTRIIDWVWDLYGMGRILEAVDTKLSGDFNEQEMERLMVVGLWCAHPNSNLRPSIKQAIHVLDFQAALPTLPAKMPEAAISFTPPESSFSTSLFSSIGTTASDAS</sequence>
<accession>A0AA88VH16</accession>
<dbReference type="Pfam" id="PF00139">
    <property type="entry name" value="Lectin_legB"/>
    <property type="match status" value="1"/>
</dbReference>
<dbReference type="GO" id="GO:0030246">
    <property type="term" value="F:carbohydrate binding"/>
    <property type="evidence" value="ECO:0007669"/>
    <property type="project" value="UniProtKB-KW"/>
</dbReference>
<evidence type="ECO:0000256" key="2">
    <source>
        <dbReference type="ARBA" id="ARBA00008536"/>
    </source>
</evidence>
<keyword evidence="21" id="KW-1185">Reference proteome</keyword>
<name>A0AA88VH16_9ASTE</name>
<proteinExistence type="inferred from homology"/>
<evidence type="ECO:0000313" key="20">
    <source>
        <dbReference type="EMBL" id="KAK3007778.1"/>
    </source>
</evidence>
<dbReference type="FunFam" id="3.30.200.20:FF:000168">
    <property type="entry name" value="L-type lectin-domain containing receptor kinase IX.1"/>
    <property type="match status" value="1"/>
</dbReference>
<dbReference type="PROSITE" id="PS00107">
    <property type="entry name" value="PROTEIN_KINASE_ATP"/>
    <property type="match status" value="1"/>
</dbReference>
<dbReference type="SUPFAM" id="SSF56112">
    <property type="entry name" value="Protein kinase-like (PK-like)"/>
    <property type="match status" value="1"/>
</dbReference>
<comment type="caution">
    <text evidence="20">The sequence shown here is derived from an EMBL/GenBank/DDBJ whole genome shotgun (WGS) entry which is preliminary data.</text>
</comment>
<feature type="transmembrane region" description="Helical" evidence="18">
    <location>
        <begin position="12"/>
        <end position="30"/>
    </location>
</feature>
<keyword evidence="13 18" id="KW-0472">Membrane</keyword>
<dbReference type="InterPro" id="IPR001220">
    <property type="entry name" value="Legume_lectin_dom"/>
</dbReference>
<dbReference type="PANTHER" id="PTHR27007">
    <property type="match status" value="1"/>
</dbReference>
<comment type="subcellular location">
    <subcellularLocation>
        <location evidence="1">Cell membrane</location>
        <topology evidence="1">Single-pass type I membrane protein</topology>
    </subcellularLocation>
</comment>
<dbReference type="EMBL" id="JAVXUP010001824">
    <property type="protein sequence ID" value="KAK3007778.1"/>
    <property type="molecule type" value="Genomic_DNA"/>
</dbReference>
<keyword evidence="11 16" id="KW-0067">ATP-binding</keyword>